<dbReference type="KEGG" id="pha:PSHAa1793"/>
<reference evidence="1 2" key="1">
    <citation type="journal article" date="2005" name="Genome Res.">
        <title>Coping with cold: the genome of the versatile marine Antarctica bacterium Pseudoalteromonas haloplanktis TAC125.</title>
        <authorList>
            <person name="Medigue C."/>
            <person name="Krin E."/>
            <person name="Pascal G."/>
            <person name="Barbe V."/>
            <person name="Bernsel A."/>
            <person name="Bertin P."/>
            <person name="Cheung F."/>
            <person name="Cruveiller S."/>
            <person name="Damico S."/>
            <person name="Duilio A."/>
            <person name="Fang G."/>
            <person name="Feller G."/>
            <person name="Mangenot S."/>
            <person name="Marino G."/>
            <person name="Nilsson J."/>
            <person name="Parilli E."/>
            <person name="Rocha E."/>
            <person name="Rouy Z."/>
            <person name="Sekowska A."/>
            <person name="Tutino M.L."/>
            <person name="Vallenet D."/>
            <person name="von Heijne G."/>
            <person name="Danchin A."/>
        </authorList>
    </citation>
    <scope>NUCLEOTIDE SEQUENCE [LARGE SCALE GENOMIC DNA]</scope>
    <source>
        <strain evidence="2">TAC 125</strain>
    </source>
</reference>
<protein>
    <submittedName>
        <fullName evidence="1">Orphan protein</fullName>
    </submittedName>
</protein>
<accession>Q3IHA8</accession>
<dbReference type="Proteomes" id="UP000006843">
    <property type="component" value="Chromosome I"/>
</dbReference>
<proteinExistence type="predicted"/>
<evidence type="ECO:0000313" key="1">
    <source>
        <dbReference type="EMBL" id="CAI86865.1"/>
    </source>
</evidence>
<dbReference type="STRING" id="326442.PSHAa1793"/>
<evidence type="ECO:0000313" key="2">
    <source>
        <dbReference type="Proteomes" id="UP000006843"/>
    </source>
</evidence>
<gene>
    <name evidence="1" type="ordered locus">PSHAa1793</name>
</gene>
<keyword evidence="2" id="KW-1185">Reference proteome</keyword>
<sequence length="41" mass="4785">MFYLKPSEFDGSSNFGVRKIILRLVNLRESTDGFIFETVEK</sequence>
<name>Q3IHA8_PSET1</name>
<dbReference type="AlphaFoldDB" id="Q3IHA8"/>
<dbReference type="HOGENOM" id="CLU_3275327_0_0_6"/>
<organism evidence="1 2">
    <name type="scientific">Pseudoalteromonas translucida (strain TAC 125)</name>
    <dbReference type="NCBI Taxonomy" id="326442"/>
    <lineage>
        <taxon>Bacteria</taxon>
        <taxon>Pseudomonadati</taxon>
        <taxon>Pseudomonadota</taxon>
        <taxon>Gammaproteobacteria</taxon>
        <taxon>Alteromonadales</taxon>
        <taxon>Pseudoalteromonadaceae</taxon>
        <taxon>Pseudoalteromonas</taxon>
    </lineage>
</organism>
<dbReference type="EMBL" id="CR954246">
    <property type="protein sequence ID" value="CAI86865.1"/>
    <property type="molecule type" value="Genomic_DNA"/>
</dbReference>